<evidence type="ECO:0000313" key="8">
    <source>
        <dbReference type="EMBL" id="UOQ45704.1"/>
    </source>
</evidence>
<evidence type="ECO:0000256" key="4">
    <source>
        <dbReference type="ARBA" id="ARBA00022695"/>
    </source>
</evidence>
<protein>
    <recommendedName>
        <fullName evidence="2 6">UTP--glucose-1-phosphate uridylyltransferase</fullName>
        <ecNumber evidence="2 6">2.7.7.9</ecNumber>
    </recommendedName>
    <alternativeName>
        <fullName evidence="6">UDP-glucose pyrophosphorylase</fullName>
    </alternativeName>
</protein>
<keyword evidence="9" id="KW-1185">Reference proteome</keyword>
<dbReference type="PANTHER" id="PTHR43197:SF1">
    <property type="entry name" value="UTP--GLUCOSE-1-PHOSPHATE URIDYLYLTRANSFERASE"/>
    <property type="match status" value="1"/>
</dbReference>
<evidence type="ECO:0000313" key="9">
    <source>
        <dbReference type="Proteomes" id="UP000831787"/>
    </source>
</evidence>
<evidence type="ECO:0000256" key="5">
    <source>
        <dbReference type="ARBA" id="ARBA00048128"/>
    </source>
</evidence>
<accession>A0ABY4EPZ1</accession>
<dbReference type="InterPro" id="IPR005771">
    <property type="entry name" value="GalU_uridylyltTrfase_bac/arc"/>
</dbReference>
<dbReference type="SUPFAM" id="SSF53448">
    <property type="entry name" value="Nucleotide-diphospho-sugar transferases"/>
    <property type="match status" value="1"/>
</dbReference>
<dbReference type="NCBIfam" id="TIGR01099">
    <property type="entry name" value="galU"/>
    <property type="match status" value="1"/>
</dbReference>
<evidence type="ECO:0000256" key="3">
    <source>
        <dbReference type="ARBA" id="ARBA00022679"/>
    </source>
</evidence>
<evidence type="ECO:0000259" key="7">
    <source>
        <dbReference type="Pfam" id="PF00483"/>
    </source>
</evidence>
<dbReference type="RefSeq" id="WP_244712531.1">
    <property type="nucleotide sequence ID" value="NZ_CP095073.1"/>
</dbReference>
<dbReference type="PANTHER" id="PTHR43197">
    <property type="entry name" value="UTP--GLUCOSE-1-PHOSPHATE URIDYLYLTRANSFERASE"/>
    <property type="match status" value="1"/>
</dbReference>
<dbReference type="InterPro" id="IPR005835">
    <property type="entry name" value="NTP_transferase_dom"/>
</dbReference>
<evidence type="ECO:0000256" key="6">
    <source>
        <dbReference type="RuleBase" id="RU361259"/>
    </source>
</evidence>
<organism evidence="8 9">
    <name type="scientific">Halobacillus salinarum</name>
    <dbReference type="NCBI Taxonomy" id="2932257"/>
    <lineage>
        <taxon>Bacteria</taxon>
        <taxon>Bacillati</taxon>
        <taxon>Bacillota</taxon>
        <taxon>Bacilli</taxon>
        <taxon>Bacillales</taxon>
        <taxon>Bacillaceae</taxon>
        <taxon>Halobacillus</taxon>
    </lineage>
</organism>
<comment type="catalytic activity">
    <reaction evidence="5 6">
        <text>alpha-D-glucose 1-phosphate + UTP + H(+) = UDP-alpha-D-glucose + diphosphate</text>
        <dbReference type="Rhea" id="RHEA:19889"/>
        <dbReference type="ChEBI" id="CHEBI:15378"/>
        <dbReference type="ChEBI" id="CHEBI:33019"/>
        <dbReference type="ChEBI" id="CHEBI:46398"/>
        <dbReference type="ChEBI" id="CHEBI:58601"/>
        <dbReference type="ChEBI" id="CHEBI:58885"/>
        <dbReference type="EC" id="2.7.7.9"/>
    </reaction>
</comment>
<dbReference type="Gene3D" id="3.90.550.10">
    <property type="entry name" value="Spore Coat Polysaccharide Biosynthesis Protein SpsA, Chain A"/>
    <property type="match status" value="1"/>
</dbReference>
<dbReference type="InterPro" id="IPR029044">
    <property type="entry name" value="Nucleotide-diphossugar_trans"/>
</dbReference>
<gene>
    <name evidence="8" type="primary">galU</name>
    <name evidence="8" type="ORF">MUN89_07175</name>
</gene>
<proteinExistence type="inferred from homology"/>
<sequence>MKVRKAIIPAAGLGTRFLPATKAQPKEMLPIVDKPTIQYIVEEAVASGIEDIIIVSGRGKRAIEDHFDKSYELEEKLEEKGKQDLLQEVQEISNLANIHYIRQKEQKGLGHAISCASRFVGNEPFAILLGDDIVQSDTPCLKQLMDVYDQTEASVVGVQEVDEDLVSKYGVVTPGAGEDVSKDTIEIVDLVEKPSKEDAPSRLAIMGRYVLRPEIFDILETLPPGKGDEIQLTDAIKLLNQQQKVVAYNFKGSRYDIGNKLGFIDATIDFALNRDDLKEDVRELLLAKLEKINR</sequence>
<dbReference type="Pfam" id="PF00483">
    <property type="entry name" value="NTP_transferase"/>
    <property type="match status" value="1"/>
</dbReference>
<dbReference type="CDD" id="cd02541">
    <property type="entry name" value="UGPase_prokaryotic"/>
    <property type="match status" value="1"/>
</dbReference>
<keyword evidence="4 6" id="KW-0548">Nucleotidyltransferase</keyword>
<dbReference type="GO" id="GO:0003983">
    <property type="term" value="F:UTP:glucose-1-phosphate uridylyltransferase activity"/>
    <property type="evidence" value="ECO:0007669"/>
    <property type="project" value="UniProtKB-EC"/>
</dbReference>
<keyword evidence="3 6" id="KW-0808">Transferase</keyword>
<dbReference type="Proteomes" id="UP000831787">
    <property type="component" value="Chromosome"/>
</dbReference>
<evidence type="ECO:0000256" key="1">
    <source>
        <dbReference type="ARBA" id="ARBA00006890"/>
    </source>
</evidence>
<name>A0ABY4EPZ1_9BACI</name>
<comment type="similarity">
    <text evidence="1 6">Belongs to the UDPGP type 2 family.</text>
</comment>
<evidence type="ECO:0000256" key="2">
    <source>
        <dbReference type="ARBA" id="ARBA00012415"/>
    </source>
</evidence>
<feature type="domain" description="Nucleotidyl transferase" evidence="7">
    <location>
        <begin position="5"/>
        <end position="267"/>
    </location>
</feature>
<dbReference type="EC" id="2.7.7.9" evidence="2 6"/>
<dbReference type="EMBL" id="CP095073">
    <property type="protein sequence ID" value="UOQ45704.1"/>
    <property type="molecule type" value="Genomic_DNA"/>
</dbReference>
<reference evidence="8 9" key="1">
    <citation type="submission" date="2022-04" db="EMBL/GenBank/DDBJ databases">
        <title>Halobacillus sp. isolated from saltern.</title>
        <authorList>
            <person name="Won M."/>
            <person name="Lee C.-M."/>
            <person name="Woen H.-Y."/>
            <person name="Kwon S.-W."/>
        </authorList>
    </citation>
    <scope>NUCLEOTIDE SEQUENCE [LARGE SCALE GENOMIC DNA]</scope>
    <source>
        <strain evidence="8 9">SSBR10-3</strain>
    </source>
</reference>